<comment type="caution">
    <text evidence="2">The sequence shown here is derived from an EMBL/GenBank/DDBJ whole genome shotgun (WGS) entry which is preliminary data.</text>
</comment>
<evidence type="ECO:0000256" key="1">
    <source>
        <dbReference type="SAM" id="MobiDB-lite"/>
    </source>
</evidence>
<evidence type="ECO:0000313" key="2">
    <source>
        <dbReference type="EMBL" id="RKR92996.1"/>
    </source>
</evidence>
<feature type="region of interest" description="Disordered" evidence="1">
    <location>
        <begin position="1"/>
        <end position="35"/>
    </location>
</feature>
<keyword evidence="3" id="KW-1185">Reference proteome</keyword>
<proteinExistence type="predicted"/>
<dbReference type="Proteomes" id="UP000277671">
    <property type="component" value="Unassembled WGS sequence"/>
</dbReference>
<dbReference type="AlphaFoldDB" id="A0A495JVE2"/>
<feature type="compositionally biased region" description="Basic and acidic residues" evidence="1">
    <location>
        <begin position="1"/>
        <end position="10"/>
    </location>
</feature>
<name>A0A495JVE2_9ACTN</name>
<dbReference type="EMBL" id="RBKT01000001">
    <property type="protein sequence ID" value="RKR92996.1"/>
    <property type="molecule type" value="Genomic_DNA"/>
</dbReference>
<reference evidence="2 3" key="1">
    <citation type="submission" date="2018-10" db="EMBL/GenBank/DDBJ databases">
        <title>Sequencing the genomes of 1000 actinobacteria strains.</title>
        <authorList>
            <person name="Klenk H.-P."/>
        </authorList>
    </citation>
    <scope>NUCLEOTIDE SEQUENCE [LARGE SCALE GENOMIC DNA]</scope>
    <source>
        <strain evidence="2 3">DSM 45175</strain>
    </source>
</reference>
<evidence type="ECO:0000313" key="3">
    <source>
        <dbReference type="Proteomes" id="UP000277671"/>
    </source>
</evidence>
<accession>A0A495JVE2</accession>
<gene>
    <name evidence="2" type="ORF">BDK92_7493</name>
</gene>
<sequence length="87" mass="9323">MARDQPDRPSPHPGRVSFAGSNAAPPTQQTDAKPIHPLVVIPRRSGSVPALFLGDRMIAGSLFVDGRLAVVKDQYNAGRVILIAILR</sequence>
<organism evidence="2 3">
    <name type="scientific">Micromonospora pisi</name>
    <dbReference type="NCBI Taxonomy" id="589240"/>
    <lineage>
        <taxon>Bacteria</taxon>
        <taxon>Bacillati</taxon>
        <taxon>Actinomycetota</taxon>
        <taxon>Actinomycetes</taxon>
        <taxon>Micromonosporales</taxon>
        <taxon>Micromonosporaceae</taxon>
        <taxon>Micromonospora</taxon>
    </lineage>
</organism>
<protein>
    <submittedName>
        <fullName evidence="2">Uncharacterized protein</fullName>
    </submittedName>
</protein>